<dbReference type="EMBL" id="SUMD01000004">
    <property type="protein sequence ID" value="TJZ78297.1"/>
    <property type="molecule type" value="Genomic_DNA"/>
</dbReference>
<dbReference type="PANTHER" id="PTHR33495:SF2">
    <property type="entry name" value="ANTI-SIGMA FACTOR ANTAGONIST TM_1081-RELATED"/>
    <property type="match status" value="1"/>
</dbReference>
<dbReference type="Proteomes" id="UP000305109">
    <property type="component" value="Unassembled WGS sequence"/>
</dbReference>
<feature type="region of interest" description="Disordered" evidence="1">
    <location>
        <begin position="156"/>
        <end position="176"/>
    </location>
</feature>
<dbReference type="InterPro" id="IPR002645">
    <property type="entry name" value="STAS_dom"/>
</dbReference>
<keyword evidence="4" id="KW-1185">Reference proteome</keyword>
<evidence type="ECO:0000313" key="4">
    <source>
        <dbReference type="Proteomes" id="UP000305109"/>
    </source>
</evidence>
<name>A0ABY2RM15_9NOCA</name>
<dbReference type="SUPFAM" id="SSF52091">
    <property type="entry name" value="SpoIIaa-like"/>
    <property type="match status" value="1"/>
</dbReference>
<dbReference type="InterPro" id="IPR036513">
    <property type="entry name" value="STAS_dom_sf"/>
</dbReference>
<proteinExistence type="predicted"/>
<evidence type="ECO:0000256" key="1">
    <source>
        <dbReference type="SAM" id="MobiDB-lite"/>
    </source>
</evidence>
<protein>
    <submittedName>
        <fullName evidence="3">STAS domain-containing protein</fullName>
    </submittedName>
</protein>
<feature type="domain" description="STAS" evidence="2">
    <location>
        <begin position="56"/>
        <end position="153"/>
    </location>
</feature>
<comment type="caution">
    <text evidence="3">The sequence shown here is derived from an EMBL/GenBank/DDBJ whole genome shotgun (WGS) entry which is preliminary data.</text>
</comment>
<dbReference type="PANTHER" id="PTHR33495">
    <property type="entry name" value="ANTI-SIGMA FACTOR ANTAGONIST TM_1081-RELATED-RELATED"/>
    <property type="match status" value="1"/>
</dbReference>
<dbReference type="Gene3D" id="3.30.750.24">
    <property type="entry name" value="STAS domain"/>
    <property type="match status" value="1"/>
</dbReference>
<feature type="compositionally biased region" description="Basic and acidic residues" evidence="1">
    <location>
        <begin position="39"/>
        <end position="49"/>
    </location>
</feature>
<dbReference type="Pfam" id="PF01740">
    <property type="entry name" value="STAS"/>
    <property type="match status" value="1"/>
</dbReference>
<evidence type="ECO:0000259" key="2">
    <source>
        <dbReference type="PROSITE" id="PS50801"/>
    </source>
</evidence>
<reference evidence="3 4" key="1">
    <citation type="submission" date="2019-04" db="EMBL/GenBank/DDBJ databases">
        <title>Rhodococcus oryzae sp. nov., a novel actinomycete isolated from rhizosphere soil of rice (Oryza sativa L.).</title>
        <authorList>
            <person name="Li C."/>
        </authorList>
    </citation>
    <scope>NUCLEOTIDE SEQUENCE [LARGE SCALE GENOMIC DNA]</scope>
    <source>
        <strain evidence="3 4">NEAU-CX67</strain>
    </source>
</reference>
<feature type="region of interest" description="Disordered" evidence="1">
    <location>
        <begin position="17"/>
        <end position="49"/>
    </location>
</feature>
<dbReference type="PROSITE" id="PS50801">
    <property type="entry name" value="STAS"/>
    <property type="match status" value="1"/>
</dbReference>
<feature type="compositionally biased region" description="Polar residues" evidence="1">
    <location>
        <begin position="161"/>
        <end position="176"/>
    </location>
</feature>
<gene>
    <name evidence="3" type="ORF">FCG67_09540</name>
</gene>
<organism evidence="3 4">
    <name type="scientific">Rhodococcus oryzae</name>
    <dbReference type="NCBI Taxonomy" id="2571143"/>
    <lineage>
        <taxon>Bacteria</taxon>
        <taxon>Bacillati</taxon>
        <taxon>Actinomycetota</taxon>
        <taxon>Actinomycetes</taxon>
        <taxon>Mycobacteriales</taxon>
        <taxon>Nocardiaceae</taxon>
        <taxon>Rhodococcus</taxon>
    </lineage>
</organism>
<accession>A0ABY2RM15</accession>
<sequence>MSTDFCHPRVARAGRFVDSPEVNIMPRSPTQSGRPGPRHPADRKAHPQDHSIDASVMRIAGPLDAASLPEFVAQLDAGIRGSRPSLVVDLSKVTFLSVSGIEALAAARWRAGCDGVDLLLVGGPHCVERALDVTGARQRFLMFTSLQLAVEESRSMPSPLGSVSASDRSLPTTAEG</sequence>
<evidence type="ECO:0000313" key="3">
    <source>
        <dbReference type="EMBL" id="TJZ78297.1"/>
    </source>
</evidence>
<dbReference type="CDD" id="cd07043">
    <property type="entry name" value="STAS_anti-anti-sigma_factors"/>
    <property type="match status" value="1"/>
</dbReference>